<keyword evidence="4" id="KW-1185">Reference proteome</keyword>
<evidence type="ECO:0000313" key="4">
    <source>
        <dbReference type="Proteomes" id="UP000652761"/>
    </source>
</evidence>
<sequence>MRRLWPWPKQHLPHHTKTCFPSICSVGIASSSNSPSGSDGVNDKEVAEEMPYADVSQRGRRWEKKPYPTLLKELICRAKEEHAHLTNPCRYLEQCPTNSLLVSCGPLCLACLLAHPSFHDAIHHWRFCEELHIGRGGGGYLVRSFEGPESGAQAWAWEGVRDVARLPYCYHLHDRVGKLRLPAVAELYVQAGLDLDGYLARRRTKPMYSINGRIVDFEPEESTFSALTAGSLPPIAPTNGNLKKKMLSTYNSGGARAGASARGWALPACSGRQNPTPAQLYYTAAEEKKAKRGARGPKRGAALLRTITMRGWRGDRPQKSTLSREREPTRPFDRGRQPPHPRGQGGGRATRSIERASSLGNLLFFVFSAFCSLIDPTGQPTPLQRSRSRSDLLPSCISFSAGSHHPKHWASIPTLE</sequence>
<comment type="caution">
    <text evidence="3">The sequence shown here is derived from an EMBL/GenBank/DDBJ whole genome shotgun (WGS) entry which is preliminary data.</text>
</comment>
<name>A0A843UJ47_COLES</name>
<dbReference type="Pfam" id="PF05634">
    <property type="entry name" value="APO_RNA-bind"/>
    <property type="match status" value="1"/>
</dbReference>
<dbReference type="GO" id="GO:0003723">
    <property type="term" value="F:RNA binding"/>
    <property type="evidence" value="ECO:0007669"/>
    <property type="project" value="InterPro"/>
</dbReference>
<proteinExistence type="predicted"/>
<evidence type="ECO:0000259" key="2">
    <source>
        <dbReference type="Pfam" id="PF05634"/>
    </source>
</evidence>
<feature type="region of interest" description="Disordered" evidence="1">
    <location>
        <begin position="307"/>
        <end position="351"/>
    </location>
</feature>
<dbReference type="AlphaFoldDB" id="A0A843UJ47"/>
<dbReference type="OrthoDB" id="1926485at2759"/>
<dbReference type="Proteomes" id="UP000652761">
    <property type="component" value="Unassembled WGS sequence"/>
</dbReference>
<reference evidence="3" key="1">
    <citation type="submission" date="2017-07" db="EMBL/GenBank/DDBJ databases">
        <title>Taro Niue Genome Assembly and Annotation.</title>
        <authorList>
            <person name="Atibalentja N."/>
            <person name="Keating K."/>
            <person name="Fields C.J."/>
        </authorList>
    </citation>
    <scope>NUCLEOTIDE SEQUENCE</scope>
    <source>
        <strain evidence="3">Niue_2</strain>
        <tissue evidence="3">Leaf</tissue>
    </source>
</reference>
<dbReference type="EMBL" id="NMUH01000872">
    <property type="protein sequence ID" value="MQL86092.1"/>
    <property type="molecule type" value="Genomic_DNA"/>
</dbReference>
<evidence type="ECO:0000313" key="3">
    <source>
        <dbReference type="EMBL" id="MQL86092.1"/>
    </source>
</evidence>
<feature type="compositionally biased region" description="Low complexity" evidence="1">
    <location>
        <begin position="30"/>
        <end position="40"/>
    </location>
</feature>
<feature type="compositionally biased region" description="Basic and acidic residues" evidence="1">
    <location>
        <begin position="312"/>
        <end position="336"/>
    </location>
</feature>
<feature type="domain" description="APO" evidence="2">
    <location>
        <begin position="49"/>
        <end position="216"/>
    </location>
</feature>
<protein>
    <recommendedName>
        <fullName evidence="2">APO domain-containing protein</fullName>
    </recommendedName>
</protein>
<evidence type="ECO:0000256" key="1">
    <source>
        <dbReference type="SAM" id="MobiDB-lite"/>
    </source>
</evidence>
<dbReference type="InterPro" id="IPR023342">
    <property type="entry name" value="APO_dom"/>
</dbReference>
<organism evidence="3 4">
    <name type="scientific">Colocasia esculenta</name>
    <name type="common">Wild taro</name>
    <name type="synonym">Arum esculentum</name>
    <dbReference type="NCBI Taxonomy" id="4460"/>
    <lineage>
        <taxon>Eukaryota</taxon>
        <taxon>Viridiplantae</taxon>
        <taxon>Streptophyta</taxon>
        <taxon>Embryophyta</taxon>
        <taxon>Tracheophyta</taxon>
        <taxon>Spermatophyta</taxon>
        <taxon>Magnoliopsida</taxon>
        <taxon>Liliopsida</taxon>
        <taxon>Araceae</taxon>
        <taxon>Aroideae</taxon>
        <taxon>Colocasieae</taxon>
        <taxon>Colocasia</taxon>
    </lineage>
</organism>
<accession>A0A843UJ47</accession>
<gene>
    <name evidence="3" type="ORF">Taro_018625</name>
</gene>
<feature type="region of interest" description="Disordered" evidence="1">
    <location>
        <begin position="30"/>
        <end position="52"/>
    </location>
</feature>